<organism evidence="1 2">
    <name type="scientific">Vibrio sinaloensis DSM 21326</name>
    <dbReference type="NCBI Taxonomy" id="945550"/>
    <lineage>
        <taxon>Bacteria</taxon>
        <taxon>Pseudomonadati</taxon>
        <taxon>Pseudomonadota</taxon>
        <taxon>Gammaproteobacteria</taxon>
        <taxon>Vibrionales</taxon>
        <taxon>Vibrionaceae</taxon>
        <taxon>Vibrio</taxon>
        <taxon>Vibrio oreintalis group</taxon>
    </lineage>
</organism>
<dbReference type="OrthoDB" id="7059858at2"/>
<gene>
    <name evidence="1" type="ORF">VISI1226_09139</name>
</gene>
<reference evidence="1 2" key="1">
    <citation type="journal article" date="2012" name="Int. J. Syst. Evol. Microbiol.">
        <title>Vibrio caribbeanicus sp. nov., isolated from the marine sponge Scleritoderma cyanea.</title>
        <authorList>
            <person name="Hoffmann M."/>
            <person name="Monday S.R."/>
            <person name="Allard M.W."/>
            <person name="Strain E.A."/>
            <person name="Whittaker P."/>
            <person name="Naum M."/>
            <person name="McCarthy P.J."/>
            <person name="Lopez J.V."/>
            <person name="Fischer M."/>
            <person name="Brown E.W."/>
        </authorList>
    </citation>
    <scope>NUCLEOTIDE SEQUENCE [LARGE SCALE GENOMIC DNA]</scope>
    <source>
        <strain evidence="2">DSMZ 21326</strain>
    </source>
</reference>
<protein>
    <submittedName>
        <fullName evidence="1">Uncharacterized protein</fullName>
    </submittedName>
</protein>
<accession>E8MDN9</accession>
<dbReference type="GeneID" id="95571634"/>
<dbReference type="EMBL" id="AEVT01000130">
    <property type="protein sequence ID" value="EGA67869.1"/>
    <property type="molecule type" value="Genomic_DNA"/>
</dbReference>
<comment type="caution">
    <text evidence="1">The sequence shown here is derived from an EMBL/GenBank/DDBJ whole genome shotgun (WGS) entry which is preliminary data.</text>
</comment>
<name>E8MDN9_PHOS4</name>
<dbReference type="RefSeq" id="WP_008081781.1">
    <property type="nucleotide sequence ID" value="NZ_AEVT01000130.1"/>
</dbReference>
<dbReference type="AlphaFoldDB" id="E8MDN9"/>
<evidence type="ECO:0000313" key="1">
    <source>
        <dbReference type="EMBL" id="EGA67869.1"/>
    </source>
</evidence>
<sequence>MNFKDTFISESKPYKGRSKRDKFLSRVFGIFNEDIIRIWCENEKSPFTNLGRPTIYDNDGKHYTLDFLLKDKNGRVFVAEMKCEIEYQKYKYLELVSPTQLVHHSKKRAFSLFLELSNESQKYLVRCNASDEFSEITGTALVWGKVSAEGHSSVQKQHNISHIISLESVINDLQNWSDESFFEFVHEYRGWSEELFSGLLGKYA</sequence>
<proteinExistence type="predicted"/>
<dbReference type="Proteomes" id="UP000006228">
    <property type="component" value="Unassembled WGS sequence"/>
</dbReference>
<evidence type="ECO:0000313" key="2">
    <source>
        <dbReference type="Proteomes" id="UP000006228"/>
    </source>
</evidence>